<dbReference type="EMBL" id="NETH01000041">
    <property type="protein sequence ID" value="RCW16502.1"/>
    <property type="molecule type" value="Genomic_DNA"/>
</dbReference>
<sequence length="511" mass="57650">MSKQTICIVQCGQEDWSKQVTAEKISLVHLHPSQIKDFAYQQQSSDNKDSFEALLLTDDTYPQDVLLLEQCSEVHAVFYLGDLATKNGATQLFLKRKLAQAITGSPEEVLHLLSKVAFEGQYGAKLNIRDMKIAKPFLYRSHYDGNRWLHFDDLNLSDFTPIAHFRYNISHDYQKLLSIWLEKRASAGLSVQLSIRHLPNGGVDHFINHWIISPEELSSPIDLDLHQSGYLTVTILAKGRGHLSIGPLHYRLSRGDFGTFLLGGERLCDHNGREIMTYFDPGDWQPPLNVYFSGYRPAEGFEGYFMMKKKGAPFLLIADPALEGGGFYLGSQEIEDKIKAAITSKLRLLGFSHDQLILSGLSMGTFGALYYSLDLQPYAVVIGKPLTDLGTIAKGTKWGRPGEFATSLDLMQLLFGELNEQALEQANRIFWDKLETAGQSQTLLAVAYMKDDDYDSKAFTKLLEKGTSFYARIIGKGWSGRHNDNSPAIGKWFTRQYDDLLTNDFHRSDHK</sequence>
<protein>
    <submittedName>
        <fullName evidence="1">Accessory Sec system protein Asp2</fullName>
    </submittedName>
</protein>
<dbReference type="Pfam" id="PF16929">
    <property type="entry name" value="Asp2"/>
    <property type="match status" value="1"/>
</dbReference>
<evidence type="ECO:0000313" key="2">
    <source>
        <dbReference type="Proteomes" id="UP000253215"/>
    </source>
</evidence>
<dbReference type="AlphaFoldDB" id="A0A368UDE0"/>
<accession>A0A368UDE0</accession>
<dbReference type="Proteomes" id="UP000253215">
    <property type="component" value="Unassembled WGS sequence"/>
</dbReference>
<gene>
    <name evidence="1" type="ORF">CAC02_08150</name>
</gene>
<evidence type="ECO:0000313" key="1">
    <source>
        <dbReference type="EMBL" id="RCW16502.1"/>
    </source>
</evidence>
<proteinExistence type="predicted"/>
<dbReference type="GO" id="GO:0015031">
    <property type="term" value="P:protein transport"/>
    <property type="evidence" value="ECO:0007669"/>
    <property type="project" value="InterPro"/>
</dbReference>
<name>A0A368UDE0_9STRE</name>
<dbReference type="NCBIfam" id="TIGR03712">
    <property type="entry name" value="acc_sec_asp2"/>
    <property type="match status" value="1"/>
</dbReference>
<comment type="caution">
    <text evidence="1">The sequence shown here is derived from an EMBL/GenBank/DDBJ whole genome shotgun (WGS) entry which is preliminary data.</text>
</comment>
<reference evidence="1 2" key="1">
    <citation type="journal article" date="2018" name="Sci. Rep.">
        <title>Network-guided genomic and metagenomic analysis of the faecal microbiota of the critically endangered kakapo.</title>
        <authorList>
            <person name="Waite D.W."/>
            <person name="Dsouza M."/>
            <person name="Sekiguchi Y."/>
            <person name="Hugenholtz P."/>
            <person name="Taylor M.W."/>
        </authorList>
    </citation>
    <scope>NUCLEOTIDE SEQUENCE [LARGE SCALE GENOMIC DNA]</scope>
    <source>
        <strain evidence="1 2">BI02</strain>
    </source>
</reference>
<dbReference type="InterPro" id="IPR022267">
    <property type="entry name" value="Asp2"/>
</dbReference>
<organism evidence="1 2">
    <name type="scientific">Streptococcus gallolyticus</name>
    <dbReference type="NCBI Taxonomy" id="315405"/>
    <lineage>
        <taxon>Bacteria</taxon>
        <taxon>Bacillati</taxon>
        <taxon>Bacillota</taxon>
        <taxon>Bacilli</taxon>
        <taxon>Lactobacillales</taxon>
        <taxon>Streptococcaceae</taxon>
        <taxon>Streptococcus</taxon>
    </lineage>
</organism>